<keyword evidence="3" id="KW-1185">Reference proteome</keyword>
<dbReference type="CDD" id="cd00060">
    <property type="entry name" value="FHA"/>
    <property type="match status" value="1"/>
</dbReference>
<dbReference type="EMBL" id="KQ997000">
    <property type="protein sequence ID" value="KZV44456.1"/>
    <property type="molecule type" value="Genomic_DNA"/>
</dbReference>
<dbReference type="SUPFAM" id="SSF49879">
    <property type="entry name" value="SMAD/FHA domain"/>
    <property type="match status" value="1"/>
</dbReference>
<protein>
    <recommendedName>
        <fullName evidence="1">FHA domain-containing protein</fullName>
    </recommendedName>
</protein>
<evidence type="ECO:0000259" key="1">
    <source>
        <dbReference type="PROSITE" id="PS50006"/>
    </source>
</evidence>
<dbReference type="PANTHER" id="PTHR23308">
    <property type="entry name" value="NUCLEAR INHIBITOR OF PROTEIN PHOSPHATASE-1"/>
    <property type="match status" value="1"/>
</dbReference>
<sequence length="198" mass="21447">MEMATQSFSYAKSKSLSPFIAPKSTVLSHKPVNFVGYNCLPRKLTCSTKQFRNFGAVSASDSDTSPPDDSARWLLQPIGNGDTRHIGGYKVAMPGAFEIASSVVTVGRVREKADIVLRVPTVSAVHARIQKTEDNLLITDLESTNGTFIGEKRLQPGVSSAALPGNLVTFGDTNLAIFRVYKLEKEDFSTESQESGDT</sequence>
<dbReference type="OrthoDB" id="687730at2759"/>
<feature type="domain" description="FHA" evidence="1">
    <location>
        <begin position="104"/>
        <end position="154"/>
    </location>
</feature>
<dbReference type="PROSITE" id="PS50006">
    <property type="entry name" value="FHA_DOMAIN"/>
    <property type="match status" value="1"/>
</dbReference>
<evidence type="ECO:0000313" key="2">
    <source>
        <dbReference type="EMBL" id="KZV44456.1"/>
    </source>
</evidence>
<proteinExistence type="predicted"/>
<gene>
    <name evidence="2" type="ORF">F511_19357</name>
</gene>
<dbReference type="InterPro" id="IPR000253">
    <property type="entry name" value="FHA_dom"/>
</dbReference>
<dbReference type="Pfam" id="PF00498">
    <property type="entry name" value="FHA"/>
    <property type="match status" value="1"/>
</dbReference>
<dbReference type="InterPro" id="IPR050923">
    <property type="entry name" value="Cell_Proc_Reg/RNA_Proc"/>
</dbReference>
<dbReference type="Proteomes" id="UP000250235">
    <property type="component" value="Unassembled WGS sequence"/>
</dbReference>
<evidence type="ECO:0000313" key="3">
    <source>
        <dbReference type="Proteomes" id="UP000250235"/>
    </source>
</evidence>
<organism evidence="2 3">
    <name type="scientific">Dorcoceras hygrometricum</name>
    <dbReference type="NCBI Taxonomy" id="472368"/>
    <lineage>
        <taxon>Eukaryota</taxon>
        <taxon>Viridiplantae</taxon>
        <taxon>Streptophyta</taxon>
        <taxon>Embryophyta</taxon>
        <taxon>Tracheophyta</taxon>
        <taxon>Spermatophyta</taxon>
        <taxon>Magnoliopsida</taxon>
        <taxon>eudicotyledons</taxon>
        <taxon>Gunneridae</taxon>
        <taxon>Pentapetalae</taxon>
        <taxon>asterids</taxon>
        <taxon>lamiids</taxon>
        <taxon>Lamiales</taxon>
        <taxon>Gesneriaceae</taxon>
        <taxon>Didymocarpoideae</taxon>
        <taxon>Trichosporeae</taxon>
        <taxon>Loxocarpinae</taxon>
        <taxon>Dorcoceras</taxon>
    </lineage>
</organism>
<dbReference type="AlphaFoldDB" id="A0A2Z7CI77"/>
<dbReference type="Gene3D" id="2.60.200.20">
    <property type="match status" value="1"/>
</dbReference>
<reference evidence="2 3" key="1">
    <citation type="journal article" date="2015" name="Proc. Natl. Acad. Sci. U.S.A.">
        <title>The resurrection genome of Boea hygrometrica: A blueprint for survival of dehydration.</title>
        <authorList>
            <person name="Xiao L."/>
            <person name="Yang G."/>
            <person name="Zhang L."/>
            <person name="Yang X."/>
            <person name="Zhao S."/>
            <person name="Ji Z."/>
            <person name="Zhou Q."/>
            <person name="Hu M."/>
            <person name="Wang Y."/>
            <person name="Chen M."/>
            <person name="Xu Y."/>
            <person name="Jin H."/>
            <person name="Xiao X."/>
            <person name="Hu G."/>
            <person name="Bao F."/>
            <person name="Hu Y."/>
            <person name="Wan P."/>
            <person name="Li L."/>
            <person name="Deng X."/>
            <person name="Kuang T."/>
            <person name="Xiang C."/>
            <person name="Zhu J.K."/>
            <person name="Oliver M.J."/>
            <person name="He Y."/>
        </authorList>
    </citation>
    <scope>NUCLEOTIDE SEQUENCE [LARGE SCALE GENOMIC DNA]</scope>
    <source>
        <strain evidence="3">cv. XS01</strain>
    </source>
</reference>
<accession>A0A2Z7CI77</accession>
<dbReference type="SMART" id="SM00240">
    <property type="entry name" value="FHA"/>
    <property type="match status" value="1"/>
</dbReference>
<dbReference type="FunFam" id="2.60.200.20:FF:000063">
    <property type="entry name" value="Predicted protein"/>
    <property type="match status" value="1"/>
</dbReference>
<dbReference type="InterPro" id="IPR008984">
    <property type="entry name" value="SMAD_FHA_dom_sf"/>
</dbReference>
<name>A0A2Z7CI77_9LAMI</name>